<evidence type="ECO:0000256" key="4">
    <source>
        <dbReference type="ARBA" id="ARBA00022490"/>
    </source>
</evidence>
<evidence type="ECO:0000256" key="1">
    <source>
        <dbReference type="ARBA" id="ARBA00001936"/>
    </source>
</evidence>
<dbReference type="GO" id="GO:0046872">
    <property type="term" value="F:metal ion binding"/>
    <property type="evidence" value="ECO:0007669"/>
    <property type="project" value="UniProtKB-KW"/>
</dbReference>
<comment type="subcellular location">
    <subcellularLocation>
        <location evidence="3">Cytoplasm</location>
    </subcellularLocation>
</comment>
<keyword evidence="4" id="KW-0963">Cytoplasm</keyword>
<dbReference type="Gene3D" id="1.10.1410.10">
    <property type="match status" value="1"/>
</dbReference>
<dbReference type="GO" id="GO:0005737">
    <property type="term" value="C:cytoplasm"/>
    <property type="evidence" value="ECO:0007669"/>
    <property type="project" value="UniProtKB-SubCell"/>
</dbReference>
<evidence type="ECO:0000313" key="11">
    <source>
        <dbReference type="Proteomes" id="UP000002640"/>
    </source>
</evidence>
<reference evidence="10 11" key="1">
    <citation type="journal article" date="2006" name="Science">
        <title>Phytophthora genome sequences uncover evolutionary origins and mechanisms of pathogenesis.</title>
        <authorList>
            <person name="Tyler B.M."/>
            <person name="Tripathy S."/>
            <person name="Zhang X."/>
            <person name="Dehal P."/>
            <person name="Jiang R.H."/>
            <person name="Aerts A."/>
            <person name="Arredondo F.D."/>
            <person name="Baxter L."/>
            <person name="Bensasson D."/>
            <person name="Beynon J.L."/>
            <person name="Chapman J."/>
            <person name="Damasceno C.M."/>
            <person name="Dorrance A.E."/>
            <person name="Dou D."/>
            <person name="Dickerman A.W."/>
            <person name="Dubchak I.L."/>
            <person name="Garbelotto M."/>
            <person name="Gijzen M."/>
            <person name="Gordon S.G."/>
            <person name="Govers F."/>
            <person name="Grunwald N.J."/>
            <person name="Huang W."/>
            <person name="Ivors K.L."/>
            <person name="Jones R.W."/>
            <person name="Kamoun S."/>
            <person name="Krampis K."/>
            <person name="Lamour K.H."/>
            <person name="Lee M.K."/>
            <person name="McDonald W.H."/>
            <person name="Medina M."/>
            <person name="Meijer H.J."/>
            <person name="Nordberg E.K."/>
            <person name="Maclean D.J."/>
            <person name="Ospina-Giraldo M.D."/>
            <person name="Morris P.F."/>
            <person name="Phuntumart V."/>
            <person name="Putnam N.H."/>
            <person name="Rash S."/>
            <person name="Rose J.K."/>
            <person name="Sakihama Y."/>
            <person name="Salamov A.A."/>
            <person name="Savidor A."/>
            <person name="Scheuring C.F."/>
            <person name="Smith B.M."/>
            <person name="Sobral B.W."/>
            <person name="Terry A."/>
            <person name="Torto-Alalibo T.A."/>
            <person name="Win J."/>
            <person name="Xu Z."/>
            <person name="Zhang H."/>
            <person name="Grigoriev I.V."/>
            <person name="Rokhsar D.S."/>
            <person name="Boore J.L."/>
        </authorList>
    </citation>
    <scope>NUCLEOTIDE SEQUENCE [LARGE SCALE GENOMIC DNA]</scope>
    <source>
        <strain evidence="10 11">P6497</strain>
    </source>
</reference>
<keyword evidence="5" id="KW-0808">Transferase</keyword>
<organism evidence="10 11">
    <name type="scientific">Phytophthora sojae (strain P6497)</name>
    <name type="common">Soybean stem and root rot agent</name>
    <name type="synonym">Phytophthora megasperma f. sp. glycines</name>
    <dbReference type="NCBI Taxonomy" id="1094619"/>
    <lineage>
        <taxon>Eukaryota</taxon>
        <taxon>Sar</taxon>
        <taxon>Stramenopiles</taxon>
        <taxon>Oomycota</taxon>
        <taxon>Peronosporomycetes</taxon>
        <taxon>Peronosporales</taxon>
        <taxon>Peronosporaceae</taxon>
        <taxon>Phytophthora</taxon>
    </lineage>
</organism>
<accession>G5AGG8</accession>
<sequence length="634" mass="71423">MCGKADAGICQGDVPSAHAGSDPTVTSVHELWTVEEIVKDTYRSIRFLQDKSTKQRDRAARKRKRASALIQRILLGQIVREATKLLLHRATSAHEPLLRRWLKVLNGEQAEEYGVLVYQTISGETKEHPLLPAHTAKPRSELAWLKNPRGNFYNDNQVLDDVTCFLSLLSDSSLLRPLAQASAATNVADLWMFELQRFLQLDLEDEEARRQLVAREIQSVFRANVEKWENCDVVVFGSSFSRYGLQDSDLDLSLFPAGRDVEDNDSTPRLGVVGTDVVDWEDPATNAERVEQLQELRARVFQQIQNRAERFQEMADSGKYAAPHRVGEWRRMEFLGNELRVLYNGIMTELSALYVQTDPQYSEAEAVVATRELVIDDLDLVGAILQGSSSCDVREVVHGARVPIVRFVHKLNDREYDCDLSINNRLATRSTLLLRAYATFDDSARVLGLVVKHWAKHRSIVGTINGFLSSYSIVLLTIYYLQLVGVLPNLQDPELLEFARVPPDYYGGTNIAFCTAVDTARDFFEQASAGSGASEMPLTTLFVGFFELYAVHFDYTNRVVAVRSSNTPTPKSVLWGADHAESTFLSIQDPLQTSRDLGGVLHGHQLEKTLIKFRRAHEMLKQGHSLEELYNHPS</sequence>
<feature type="domain" description="Poly(A) RNA polymerase mitochondrial-like central palm" evidence="9">
    <location>
        <begin position="204"/>
        <end position="291"/>
    </location>
</feature>
<gene>
    <name evidence="10" type="ORF">PHYSODRAFT_261991</name>
</gene>
<dbReference type="GeneID" id="20639338"/>
<proteinExistence type="predicted"/>
<dbReference type="RefSeq" id="XP_009538939.1">
    <property type="nucleotide sequence ID" value="XM_009540644.1"/>
</dbReference>
<evidence type="ECO:0000259" key="8">
    <source>
        <dbReference type="Pfam" id="PF03828"/>
    </source>
</evidence>
<comment type="cofactor">
    <cofactor evidence="1">
        <name>Mn(2+)</name>
        <dbReference type="ChEBI" id="CHEBI:29035"/>
    </cofactor>
</comment>
<evidence type="ECO:0000256" key="7">
    <source>
        <dbReference type="ARBA" id="ARBA00022842"/>
    </source>
</evidence>
<evidence type="ECO:0000259" key="9">
    <source>
        <dbReference type="Pfam" id="PF22600"/>
    </source>
</evidence>
<feature type="domain" description="PAP-associated" evidence="8">
    <location>
        <begin position="538"/>
        <end position="594"/>
    </location>
</feature>
<dbReference type="InterPro" id="IPR054708">
    <property type="entry name" value="MTPAP-like_central"/>
</dbReference>
<dbReference type="Pfam" id="PF03828">
    <property type="entry name" value="PAP_assoc"/>
    <property type="match status" value="1"/>
</dbReference>
<keyword evidence="11" id="KW-1185">Reference proteome</keyword>
<evidence type="ECO:0000256" key="2">
    <source>
        <dbReference type="ARBA" id="ARBA00001946"/>
    </source>
</evidence>
<dbReference type="Pfam" id="PF22600">
    <property type="entry name" value="MTPAP-like_central"/>
    <property type="match status" value="2"/>
</dbReference>
<protein>
    <submittedName>
        <fullName evidence="10">Uncharacterized protein</fullName>
    </submittedName>
</protein>
<dbReference type="PANTHER" id="PTHR12271">
    <property type="entry name" value="POLY A POLYMERASE CID PAP -RELATED"/>
    <property type="match status" value="1"/>
</dbReference>
<dbReference type="InterPro" id="IPR043519">
    <property type="entry name" value="NT_sf"/>
</dbReference>
<dbReference type="Gene3D" id="3.30.460.10">
    <property type="entry name" value="Beta Polymerase, domain 2"/>
    <property type="match status" value="2"/>
</dbReference>
<dbReference type="GO" id="GO:0031123">
    <property type="term" value="P:RNA 3'-end processing"/>
    <property type="evidence" value="ECO:0007669"/>
    <property type="project" value="TreeGrafter"/>
</dbReference>
<keyword evidence="7" id="KW-0460">Magnesium</keyword>
<dbReference type="CDD" id="cd05402">
    <property type="entry name" value="NT_PAP_TUTase"/>
    <property type="match status" value="1"/>
</dbReference>
<feature type="domain" description="Poly(A) RNA polymerase mitochondrial-like central palm" evidence="9">
    <location>
        <begin position="377"/>
        <end position="438"/>
    </location>
</feature>
<evidence type="ECO:0000256" key="5">
    <source>
        <dbReference type="ARBA" id="ARBA00022679"/>
    </source>
</evidence>
<dbReference type="AlphaFoldDB" id="G5AGG8"/>
<dbReference type="SUPFAM" id="SSF81631">
    <property type="entry name" value="PAP/OAS1 substrate-binding domain"/>
    <property type="match status" value="1"/>
</dbReference>
<evidence type="ECO:0000256" key="3">
    <source>
        <dbReference type="ARBA" id="ARBA00004496"/>
    </source>
</evidence>
<name>G5AGG8_PHYSP</name>
<dbReference type="EMBL" id="JH159166">
    <property type="protein sequence ID" value="EGZ05408.1"/>
    <property type="molecule type" value="Genomic_DNA"/>
</dbReference>
<dbReference type="InterPro" id="IPR002058">
    <property type="entry name" value="PAP_assoc"/>
</dbReference>
<dbReference type="SUPFAM" id="SSF81301">
    <property type="entry name" value="Nucleotidyltransferase"/>
    <property type="match status" value="1"/>
</dbReference>
<dbReference type="OMA" id="NIAFCTA"/>
<comment type="cofactor">
    <cofactor evidence="2">
        <name>Mg(2+)</name>
        <dbReference type="ChEBI" id="CHEBI:18420"/>
    </cofactor>
</comment>
<evidence type="ECO:0000256" key="6">
    <source>
        <dbReference type="ARBA" id="ARBA00022723"/>
    </source>
</evidence>
<dbReference type="InParanoid" id="G5AGG8"/>
<keyword evidence="6" id="KW-0479">Metal-binding</keyword>
<dbReference type="GO" id="GO:0016779">
    <property type="term" value="F:nucleotidyltransferase activity"/>
    <property type="evidence" value="ECO:0007669"/>
    <property type="project" value="TreeGrafter"/>
</dbReference>
<dbReference type="Proteomes" id="UP000002640">
    <property type="component" value="Unassembled WGS sequence"/>
</dbReference>
<dbReference type="KEGG" id="psoj:PHYSODRAFT_261991"/>
<dbReference type="PANTHER" id="PTHR12271:SF40">
    <property type="entry name" value="POLY(A) RNA POLYMERASE GLD2"/>
    <property type="match status" value="1"/>
</dbReference>
<evidence type="ECO:0000313" key="10">
    <source>
        <dbReference type="EMBL" id="EGZ05408.1"/>
    </source>
</evidence>